<dbReference type="RefSeq" id="WP_378389716.1">
    <property type="nucleotide sequence ID" value="NZ_JBHLWM010000005.1"/>
</dbReference>
<dbReference type="EMBL" id="JBHLWM010000005">
    <property type="protein sequence ID" value="MFC0241859.1"/>
    <property type="molecule type" value="Genomic_DNA"/>
</dbReference>
<name>A0ABV6EUF0_9BRAD</name>
<proteinExistence type="predicted"/>
<evidence type="ECO:0000313" key="2">
    <source>
        <dbReference type="Proteomes" id="UP001589775"/>
    </source>
</evidence>
<evidence type="ECO:0000313" key="1">
    <source>
        <dbReference type="EMBL" id="MFC0241859.1"/>
    </source>
</evidence>
<keyword evidence="2" id="KW-1185">Reference proteome</keyword>
<comment type="caution">
    <text evidence="1">The sequence shown here is derived from an EMBL/GenBank/DDBJ whole genome shotgun (WGS) entry which is preliminary data.</text>
</comment>
<sequence>MTSPAFSRQSFSGFAVTVEPRAGGKLPMRVIATLKRRGIRIPGLRH</sequence>
<protein>
    <submittedName>
        <fullName evidence="1">Uncharacterized protein</fullName>
    </submittedName>
</protein>
<gene>
    <name evidence="1" type="ORF">ACFFJ6_15325</name>
</gene>
<organism evidence="1 2">
    <name type="scientific">Rhodopseudomonas telluris</name>
    <dbReference type="NCBI Taxonomy" id="644215"/>
    <lineage>
        <taxon>Bacteria</taxon>
        <taxon>Pseudomonadati</taxon>
        <taxon>Pseudomonadota</taxon>
        <taxon>Alphaproteobacteria</taxon>
        <taxon>Hyphomicrobiales</taxon>
        <taxon>Nitrobacteraceae</taxon>
        <taxon>Rhodopseudomonas</taxon>
    </lineage>
</organism>
<reference evidence="1 2" key="1">
    <citation type="submission" date="2024-09" db="EMBL/GenBank/DDBJ databases">
        <authorList>
            <person name="Sun Q."/>
            <person name="Mori K."/>
        </authorList>
    </citation>
    <scope>NUCLEOTIDE SEQUENCE [LARGE SCALE GENOMIC DNA]</scope>
    <source>
        <strain evidence="1 2">KCTC 23279</strain>
    </source>
</reference>
<accession>A0ABV6EUF0</accession>
<dbReference type="Proteomes" id="UP001589775">
    <property type="component" value="Unassembled WGS sequence"/>
</dbReference>